<reference evidence="2" key="1">
    <citation type="journal article" date="2019" name="Int. J. Syst. Evol. Microbiol.">
        <title>The Global Catalogue of Microorganisms (GCM) 10K type strain sequencing project: providing services to taxonomists for standard genome sequencing and annotation.</title>
        <authorList>
            <consortium name="The Broad Institute Genomics Platform"/>
            <consortium name="The Broad Institute Genome Sequencing Center for Infectious Disease"/>
            <person name="Wu L."/>
            <person name="Ma J."/>
        </authorList>
    </citation>
    <scope>NUCLEOTIDE SEQUENCE [LARGE SCALE GENOMIC DNA]</scope>
    <source>
        <strain evidence="2">CCUG 60742</strain>
    </source>
</reference>
<protein>
    <submittedName>
        <fullName evidence="1">Biliverdin-producing heme oxygenase</fullName>
    </submittedName>
</protein>
<proteinExistence type="predicted"/>
<comment type="caution">
    <text evidence="1">The sequence shown here is derived from an EMBL/GenBank/DDBJ whole genome shotgun (WGS) entry which is preliminary data.</text>
</comment>
<dbReference type="InterPro" id="IPR016053">
    <property type="entry name" value="Haem_Oase-like"/>
</dbReference>
<dbReference type="EMBL" id="JBHTIA010000012">
    <property type="protein sequence ID" value="MFD0766250.1"/>
    <property type="molecule type" value="Genomic_DNA"/>
</dbReference>
<dbReference type="Pfam" id="PF01126">
    <property type="entry name" value="Heme_oxygenase"/>
    <property type="match status" value="1"/>
</dbReference>
<evidence type="ECO:0000313" key="1">
    <source>
        <dbReference type="EMBL" id="MFD0766250.1"/>
    </source>
</evidence>
<accession>A0ABW2ZJ35</accession>
<gene>
    <name evidence="1" type="ORF">ACFQZI_15410</name>
</gene>
<organism evidence="1 2">
    <name type="scientific">Mucilaginibacter lutimaris</name>
    <dbReference type="NCBI Taxonomy" id="931629"/>
    <lineage>
        <taxon>Bacteria</taxon>
        <taxon>Pseudomonadati</taxon>
        <taxon>Bacteroidota</taxon>
        <taxon>Sphingobacteriia</taxon>
        <taxon>Sphingobacteriales</taxon>
        <taxon>Sphingobacteriaceae</taxon>
        <taxon>Mucilaginibacter</taxon>
    </lineage>
</organism>
<name>A0ABW2ZJ35_9SPHI</name>
<dbReference type="SUPFAM" id="SSF48613">
    <property type="entry name" value="Heme oxygenase-like"/>
    <property type="match status" value="1"/>
</dbReference>
<dbReference type="InterPro" id="IPR016084">
    <property type="entry name" value="Haem_Oase-like_multi-hlx"/>
</dbReference>
<dbReference type="Proteomes" id="UP001597073">
    <property type="component" value="Unassembled WGS sequence"/>
</dbReference>
<evidence type="ECO:0000313" key="2">
    <source>
        <dbReference type="Proteomes" id="UP001597073"/>
    </source>
</evidence>
<keyword evidence="2" id="KW-1185">Reference proteome</keyword>
<sequence length="206" mass="23062">MLSDKLKEETKTNHQILEKALVGQLKAIRSQQEYADLLRLFYGYFGGLEVKINEAIDKDLLPDNAERRKTQAIADDITFLGGDVPAKAEGDDLPRINNHLEALGALYVIEGSTLGGKIISNMMQQQLQLGNKGLSFFRSYGDNTEPMWNTFKGILNRQAQNLAEQAVVIAAANETFLKFGQWFEKAKASPQPSLTEREQENKTVFP</sequence>
<dbReference type="Gene3D" id="1.20.910.10">
    <property type="entry name" value="Heme oxygenase-like"/>
    <property type="match status" value="1"/>
</dbReference>
<dbReference type="CDD" id="cd19166">
    <property type="entry name" value="HemeO-bac"/>
    <property type="match status" value="1"/>
</dbReference>
<dbReference type="RefSeq" id="WP_377143988.1">
    <property type="nucleotide sequence ID" value="NZ_JBHTIA010000012.1"/>
</dbReference>